<dbReference type="EMBL" id="JBHSKM010000002">
    <property type="protein sequence ID" value="MFC5213597.1"/>
    <property type="molecule type" value="Genomic_DNA"/>
</dbReference>
<dbReference type="RefSeq" id="WP_380848222.1">
    <property type="nucleotide sequence ID" value="NZ_JBHSKM010000002.1"/>
</dbReference>
<organism evidence="1 2">
    <name type="scientific">Streptomyces coerulescens</name>
    <dbReference type="NCBI Taxonomy" id="29304"/>
    <lineage>
        <taxon>Bacteria</taxon>
        <taxon>Bacillati</taxon>
        <taxon>Actinomycetota</taxon>
        <taxon>Actinomycetes</taxon>
        <taxon>Kitasatosporales</taxon>
        <taxon>Streptomycetaceae</taxon>
        <taxon>Streptomyces</taxon>
    </lineage>
</organism>
<name>A0ABW0CEI0_STRCD</name>
<dbReference type="InterPro" id="IPR037883">
    <property type="entry name" value="Knr4/Smi1-like_sf"/>
</dbReference>
<evidence type="ECO:0000313" key="1">
    <source>
        <dbReference type="EMBL" id="MFC5213597.1"/>
    </source>
</evidence>
<dbReference type="SUPFAM" id="SSF160631">
    <property type="entry name" value="SMI1/KNR4-like"/>
    <property type="match status" value="1"/>
</dbReference>
<proteinExistence type="predicted"/>
<comment type="caution">
    <text evidence="1">The sequence shown here is derived from an EMBL/GenBank/DDBJ whole genome shotgun (WGS) entry which is preliminary data.</text>
</comment>
<reference evidence="2" key="1">
    <citation type="journal article" date="2019" name="Int. J. Syst. Evol. Microbiol.">
        <title>The Global Catalogue of Microorganisms (GCM) 10K type strain sequencing project: providing services to taxonomists for standard genome sequencing and annotation.</title>
        <authorList>
            <consortium name="The Broad Institute Genomics Platform"/>
            <consortium name="The Broad Institute Genome Sequencing Center for Infectious Disease"/>
            <person name="Wu L."/>
            <person name="Ma J."/>
        </authorList>
    </citation>
    <scope>NUCLEOTIDE SEQUENCE [LARGE SCALE GENOMIC DNA]</scope>
    <source>
        <strain evidence="2">KCTC 42586</strain>
    </source>
</reference>
<sequence>MDDAISDAMALMCDAFPAEVRHRPLGWEALREWEHRHSVVLPEPYRTFVAEIANGTHDGPPDEGGLLPLGEKPDSWAVWEADCWMSPLPFDGTPARAPGRPFPLEEEWQWEYDYDDHTRRSSLLHHTYQHGSVLLGSDKPGDYWTLVVTGPQRGRVWWLRDGCATPYSGSPAQQPRPDFRHWVRDWHVGQGWWRAE</sequence>
<keyword evidence="2" id="KW-1185">Reference proteome</keyword>
<accession>A0ABW0CEI0</accession>
<evidence type="ECO:0000313" key="2">
    <source>
        <dbReference type="Proteomes" id="UP001596263"/>
    </source>
</evidence>
<protein>
    <submittedName>
        <fullName evidence="1">SMI1/KNR4 family protein</fullName>
    </submittedName>
</protein>
<dbReference type="Proteomes" id="UP001596263">
    <property type="component" value="Unassembled WGS sequence"/>
</dbReference>
<gene>
    <name evidence="1" type="ORF">ACFPQ9_07085</name>
</gene>